<dbReference type="GO" id="GO:0071482">
    <property type="term" value="P:cellular response to light stimulus"/>
    <property type="evidence" value="ECO:0007669"/>
    <property type="project" value="UniProtKB-ARBA"/>
</dbReference>
<dbReference type="Gene3D" id="1.10.10.10">
    <property type="entry name" value="Winged helix-like DNA-binding domain superfamily/Winged helix DNA-binding domain"/>
    <property type="match status" value="2"/>
</dbReference>
<dbReference type="GO" id="GO:0003677">
    <property type="term" value="F:DNA binding"/>
    <property type="evidence" value="ECO:0007669"/>
    <property type="project" value="UniProtKB-KW"/>
</dbReference>
<protein>
    <submittedName>
        <fullName evidence="10">RNA polymerase sigma factor sigD, chloroplastic</fullName>
    </submittedName>
</protein>
<dbReference type="RefSeq" id="XP_022152696.1">
    <property type="nucleotide sequence ID" value="XM_022297004.1"/>
</dbReference>
<keyword evidence="3" id="KW-0731">Sigma factor</keyword>
<gene>
    <name evidence="10" type="primary">LOC111020353</name>
</gene>
<dbReference type="Pfam" id="PF04539">
    <property type="entry name" value="Sigma70_r3"/>
    <property type="match status" value="1"/>
</dbReference>
<dbReference type="InterPro" id="IPR007624">
    <property type="entry name" value="RNA_pol_sigma70_r3"/>
</dbReference>
<dbReference type="AlphaFoldDB" id="A0A6J1DII5"/>
<dbReference type="InterPro" id="IPR007627">
    <property type="entry name" value="RNA_pol_sigma70_r2"/>
</dbReference>
<dbReference type="SUPFAM" id="SSF88659">
    <property type="entry name" value="Sigma3 and sigma4 domains of RNA polymerase sigma factors"/>
    <property type="match status" value="2"/>
</dbReference>
<dbReference type="Pfam" id="PF04545">
    <property type="entry name" value="Sigma70_r4"/>
    <property type="match status" value="1"/>
</dbReference>
<reference evidence="10" key="1">
    <citation type="submission" date="2025-08" db="UniProtKB">
        <authorList>
            <consortium name="RefSeq"/>
        </authorList>
    </citation>
    <scope>IDENTIFICATION</scope>
    <source>
        <strain evidence="10">OHB3-1</strain>
    </source>
</reference>
<dbReference type="InterPro" id="IPR036388">
    <property type="entry name" value="WH-like_DNA-bd_sf"/>
</dbReference>
<sequence>MATASSLCSLPTQSPTLPSISLSSLPSLKTHLPPQSHFLFPPFSTKLGSNFDWNETIAVLPPQETAVLAVEAAREHVLPEPTWVSETWSCGKLERVEESCGDDGFVGWKKKRRKRRKEVGEKAEEGGVALSSGPLRPGYLTPKEEAELCLCLKEAAQLEKAKTRIMETQEHEPTNKQLAIATGTNLRCIDRILCRAKESRDRLIQCYSKLVVSIAAPYQGKGLSLQDLTQEGNIGLLIGAERFEPNRGHKLSTYAYWWIRQAIIRALDNKSRLVRLPGHMGQMVARIAEANNHLGIKLSRLPTHKEIAESLNVRVSTVKLVTERSKRPISLNQPVTDRGCLTLQEIMPGPDNLTPENMVMRKLMKQELRRLLNTLSKREAHIMRLYFGLNGEIPQSFEEIGKSMNLSRETVRRVNIAALSKLKKTDILDYLKDYVV</sequence>
<comment type="similarity">
    <text evidence="1">Belongs to the sigma-70 factor family.</text>
</comment>
<dbReference type="PANTHER" id="PTHR30603:SF47">
    <property type="entry name" value="RNA POLYMERASE SIGMA FACTOR SIGD, CHLOROPLASTIC"/>
    <property type="match status" value="1"/>
</dbReference>
<evidence type="ECO:0000313" key="10">
    <source>
        <dbReference type="RefSeq" id="XP_022152696.1"/>
    </source>
</evidence>
<dbReference type="Gene3D" id="1.10.601.10">
    <property type="entry name" value="RNA Polymerase Primary Sigma Factor"/>
    <property type="match status" value="1"/>
</dbReference>
<dbReference type="NCBIfam" id="TIGR02937">
    <property type="entry name" value="sigma70-ECF"/>
    <property type="match status" value="1"/>
</dbReference>
<name>A0A6J1DII5_MOMCH</name>
<accession>A0A6J1DII5</accession>
<keyword evidence="2" id="KW-0805">Transcription regulation</keyword>
<evidence type="ECO:0000259" key="8">
    <source>
        <dbReference type="Pfam" id="PF04545"/>
    </source>
</evidence>
<dbReference type="InterPro" id="IPR014284">
    <property type="entry name" value="RNA_pol_sigma-70_dom"/>
</dbReference>
<evidence type="ECO:0000256" key="5">
    <source>
        <dbReference type="ARBA" id="ARBA00023163"/>
    </source>
</evidence>
<evidence type="ECO:0000256" key="1">
    <source>
        <dbReference type="ARBA" id="ARBA00007788"/>
    </source>
</evidence>
<organism evidence="9 10">
    <name type="scientific">Momordica charantia</name>
    <name type="common">Bitter gourd</name>
    <name type="synonym">Balsam pear</name>
    <dbReference type="NCBI Taxonomy" id="3673"/>
    <lineage>
        <taxon>Eukaryota</taxon>
        <taxon>Viridiplantae</taxon>
        <taxon>Streptophyta</taxon>
        <taxon>Embryophyta</taxon>
        <taxon>Tracheophyta</taxon>
        <taxon>Spermatophyta</taxon>
        <taxon>Magnoliopsida</taxon>
        <taxon>eudicotyledons</taxon>
        <taxon>Gunneridae</taxon>
        <taxon>Pentapetalae</taxon>
        <taxon>rosids</taxon>
        <taxon>fabids</taxon>
        <taxon>Cucurbitales</taxon>
        <taxon>Cucurbitaceae</taxon>
        <taxon>Momordiceae</taxon>
        <taxon>Momordica</taxon>
    </lineage>
</organism>
<feature type="domain" description="RNA polymerase sigma-70 region 2" evidence="7">
    <location>
        <begin position="203"/>
        <end position="272"/>
    </location>
</feature>
<dbReference type="InterPro" id="IPR013325">
    <property type="entry name" value="RNA_pol_sigma_r2"/>
</dbReference>
<dbReference type="GO" id="GO:0006352">
    <property type="term" value="P:DNA-templated transcription initiation"/>
    <property type="evidence" value="ECO:0007669"/>
    <property type="project" value="InterPro"/>
</dbReference>
<proteinExistence type="inferred from homology"/>
<dbReference type="Pfam" id="PF04542">
    <property type="entry name" value="Sigma70_r2"/>
    <property type="match status" value="1"/>
</dbReference>
<dbReference type="InterPro" id="IPR007630">
    <property type="entry name" value="RNA_pol_sigma70_r4"/>
</dbReference>
<dbReference type="PANTHER" id="PTHR30603">
    <property type="entry name" value="RNA POLYMERASE SIGMA FACTOR RPO"/>
    <property type="match status" value="1"/>
</dbReference>
<dbReference type="Proteomes" id="UP000504603">
    <property type="component" value="Unplaced"/>
</dbReference>
<evidence type="ECO:0000259" key="7">
    <source>
        <dbReference type="Pfam" id="PF04542"/>
    </source>
</evidence>
<evidence type="ECO:0000256" key="4">
    <source>
        <dbReference type="ARBA" id="ARBA00023125"/>
    </source>
</evidence>
<evidence type="ECO:0000313" key="9">
    <source>
        <dbReference type="Proteomes" id="UP000504603"/>
    </source>
</evidence>
<keyword evidence="4" id="KW-0238">DNA-binding</keyword>
<dbReference type="CDD" id="cd06171">
    <property type="entry name" value="Sigma70_r4"/>
    <property type="match status" value="1"/>
</dbReference>
<feature type="domain" description="RNA polymerase sigma-70 region 4" evidence="8">
    <location>
        <begin position="371"/>
        <end position="424"/>
    </location>
</feature>
<evidence type="ECO:0000259" key="6">
    <source>
        <dbReference type="Pfam" id="PF04539"/>
    </source>
</evidence>
<dbReference type="GO" id="GO:0016987">
    <property type="term" value="F:sigma factor activity"/>
    <property type="evidence" value="ECO:0007669"/>
    <property type="project" value="UniProtKB-KW"/>
</dbReference>
<dbReference type="SUPFAM" id="SSF88946">
    <property type="entry name" value="Sigma2 domain of RNA polymerase sigma factors"/>
    <property type="match status" value="1"/>
</dbReference>
<keyword evidence="9" id="KW-1185">Reference proteome</keyword>
<dbReference type="InterPro" id="IPR013324">
    <property type="entry name" value="RNA_pol_sigma_r3/r4-like"/>
</dbReference>
<evidence type="ECO:0000256" key="3">
    <source>
        <dbReference type="ARBA" id="ARBA00023082"/>
    </source>
</evidence>
<dbReference type="OrthoDB" id="206108at2759"/>
<feature type="domain" description="RNA polymerase sigma-70 region 3" evidence="6">
    <location>
        <begin position="286"/>
        <end position="358"/>
    </location>
</feature>
<dbReference type="InterPro" id="IPR050239">
    <property type="entry name" value="Sigma-70_RNA_pol_init_factors"/>
</dbReference>
<keyword evidence="5" id="KW-0804">Transcription</keyword>
<evidence type="ECO:0000256" key="2">
    <source>
        <dbReference type="ARBA" id="ARBA00023015"/>
    </source>
</evidence>
<dbReference type="KEGG" id="mcha:111020353"/>
<dbReference type="GeneID" id="111020353"/>
<dbReference type="PRINTS" id="PR00046">
    <property type="entry name" value="SIGMA70FCT"/>
</dbReference>
<dbReference type="InterPro" id="IPR000943">
    <property type="entry name" value="RNA_pol_sigma70"/>
</dbReference>